<dbReference type="GO" id="GO:0005856">
    <property type="term" value="C:cytoskeleton"/>
    <property type="evidence" value="ECO:0007669"/>
    <property type="project" value="UniProtKB-SubCell"/>
</dbReference>
<feature type="region of interest" description="Disordered" evidence="4">
    <location>
        <begin position="1057"/>
        <end position="1153"/>
    </location>
</feature>
<evidence type="ECO:0000256" key="4">
    <source>
        <dbReference type="SAM" id="MobiDB-lite"/>
    </source>
</evidence>
<name>A0A6A6HFH6_VIRVR</name>
<feature type="compositionally biased region" description="Basic and acidic residues" evidence="4">
    <location>
        <begin position="402"/>
        <end position="434"/>
    </location>
</feature>
<feature type="region of interest" description="Disordered" evidence="4">
    <location>
        <begin position="765"/>
        <end position="899"/>
    </location>
</feature>
<feature type="compositionally biased region" description="Low complexity" evidence="4">
    <location>
        <begin position="984"/>
        <end position="995"/>
    </location>
</feature>
<feature type="compositionally biased region" description="Basic and acidic residues" evidence="4">
    <location>
        <begin position="620"/>
        <end position="629"/>
    </location>
</feature>
<feature type="compositionally biased region" description="Low complexity" evidence="4">
    <location>
        <begin position="35"/>
        <end position="49"/>
    </location>
</feature>
<gene>
    <name evidence="6" type="ORF">EV356DRAFT_498161</name>
</gene>
<evidence type="ECO:0000313" key="6">
    <source>
        <dbReference type="EMBL" id="KAF2236619.1"/>
    </source>
</evidence>
<feature type="compositionally biased region" description="Polar residues" evidence="4">
    <location>
        <begin position="921"/>
        <end position="937"/>
    </location>
</feature>
<proteinExistence type="predicted"/>
<feature type="compositionally biased region" description="Polar residues" evidence="4">
    <location>
        <begin position="996"/>
        <end position="1007"/>
    </location>
</feature>
<keyword evidence="3" id="KW-0206">Cytoskeleton</keyword>
<feature type="compositionally biased region" description="Low complexity" evidence="4">
    <location>
        <begin position="579"/>
        <end position="594"/>
    </location>
</feature>
<feature type="region of interest" description="Disordered" evidence="4">
    <location>
        <begin position="1382"/>
        <end position="1401"/>
    </location>
</feature>
<dbReference type="OrthoDB" id="5409589at2759"/>
<feature type="compositionally biased region" description="Gly residues" evidence="4">
    <location>
        <begin position="1224"/>
        <end position="1238"/>
    </location>
</feature>
<protein>
    <recommendedName>
        <fullName evidence="5">GAR domain-containing protein</fullName>
    </recommendedName>
</protein>
<dbReference type="InterPro" id="IPR036534">
    <property type="entry name" value="GAR_dom_sf"/>
</dbReference>
<feature type="compositionally biased region" description="Polar residues" evidence="4">
    <location>
        <begin position="1139"/>
        <end position="1153"/>
    </location>
</feature>
<feature type="compositionally biased region" description="Polar residues" evidence="4">
    <location>
        <begin position="16"/>
        <end position="26"/>
    </location>
</feature>
<feature type="domain" description="GAR" evidence="5">
    <location>
        <begin position="1114"/>
        <end position="1205"/>
    </location>
</feature>
<reference evidence="6" key="1">
    <citation type="journal article" date="2020" name="Stud. Mycol.">
        <title>101 Dothideomycetes genomes: a test case for predicting lifestyles and emergence of pathogens.</title>
        <authorList>
            <person name="Haridas S."/>
            <person name="Albert R."/>
            <person name="Binder M."/>
            <person name="Bloem J."/>
            <person name="Labutti K."/>
            <person name="Salamov A."/>
            <person name="Andreopoulos B."/>
            <person name="Baker S."/>
            <person name="Barry K."/>
            <person name="Bills G."/>
            <person name="Bluhm B."/>
            <person name="Cannon C."/>
            <person name="Castanera R."/>
            <person name="Culley D."/>
            <person name="Daum C."/>
            <person name="Ezra D."/>
            <person name="Gonzalez J."/>
            <person name="Henrissat B."/>
            <person name="Kuo A."/>
            <person name="Liang C."/>
            <person name="Lipzen A."/>
            <person name="Lutzoni F."/>
            <person name="Magnuson J."/>
            <person name="Mondo S."/>
            <person name="Nolan M."/>
            <person name="Ohm R."/>
            <person name="Pangilinan J."/>
            <person name="Park H.-J."/>
            <person name="Ramirez L."/>
            <person name="Alfaro M."/>
            <person name="Sun H."/>
            <person name="Tritt A."/>
            <person name="Yoshinaga Y."/>
            <person name="Zwiers L.-H."/>
            <person name="Turgeon B."/>
            <person name="Goodwin S."/>
            <person name="Spatafora J."/>
            <person name="Crous P."/>
            <person name="Grigoriev I."/>
        </authorList>
    </citation>
    <scope>NUCLEOTIDE SEQUENCE</scope>
    <source>
        <strain evidence="6">Tuck. ex Michener</strain>
    </source>
</reference>
<feature type="region of interest" description="Disordered" evidence="4">
    <location>
        <begin position="386"/>
        <end position="436"/>
    </location>
</feature>
<evidence type="ECO:0000256" key="2">
    <source>
        <dbReference type="ARBA" id="ARBA00022490"/>
    </source>
</evidence>
<accession>A0A6A6HFH6</accession>
<dbReference type="SUPFAM" id="SSF143575">
    <property type="entry name" value="GAS2 domain-like"/>
    <property type="match status" value="1"/>
</dbReference>
<feature type="region of interest" description="Disordered" evidence="4">
    <location>
        <begin position="1220"/>
        <end position="1351"/>
    </location>
</feature>
<keyword evidence="7" id="KW-1185">Reference proteome</keyword>
<dbReference type="PROSITE" id="PS51460">
    <property type="entry name" value="GAR"/>
    <property type="match status" value="1"/>
</dbReference>
<evidence type="ECO:0000256" key="1">
    <source>
        <dbReference type="ARBA" id="ARBA00004245"/>
    </source>
</evidence>
<dbReference type="GO" id="GO:0008017">
    <property type="term" value="F:microtubule binding"/>
    <property type="evidence" value="ECO:0007669"/>
    <property type="project" value="InterPro"/>
</dbReference>
<evidence type="ECO:0000313" key="7">
    <source>
        <dbReference type="Proteomes" id="UP000800092"/>
    </source>
</evidence>
<feature type="region of interest" description="Disordered" evidence="4">
    <location>
        <begin position="913"/>
        <end position="1035"/>
    </location>
</feature>
<comment type="subcellular location">
    <subcellularLocation>
        <location evidence="1">Cytoplasm</location>
        <location evidence="1">Cytoskeleton</location>
    </subcellularLocation>
</comment>
<evidence type="ECO:0000259" key="5">
    <source>
        <dbReference type="PROSITE" id="PS51460"/>
    </source>
</evidence>
<keyword evidence="2" id="KW-0963">Cytoplasm</keyword>
<feature type="compositionally biased region" description="Basic and acidic residues" evidence="4">
    <location>
        <begin position="968"/>
        <end position="980"/>
    </location>
</feature>
<feature type="compositionally biased region" description="Low complexity" evidence="4">
    <location>
        <begin position="1098"/>
        <end position="1118"/>
    </location>
</feature>
<dbReference type="EMBL" id="ML991784">
    <property type="protein sequence ID" value="KAF2236619.1"/>
    <property type="molecule type" value="Genomic_DNA"/>
</dbReference>
<evidence type="ECO:0000256" key="3">
    <source>
        <dbReference type="ARBA" id="ARBA00023212"/>
    </source>
</evidence>
<feature type="compositionally biased region" description="Polar residues" evidence="4">
    <location>
        <begin position="851"/>
        <end position="866"/>
    </location>
</feature>
<feature type="region of interest" description="Disordered" evidence="4">
    <location>
        <begin position="498"/>
        <end position="653"/>
    </location>
</feature>
<organism evidence="6 7">
    <name type="scientific">Viridothelium virens</name>
    <name type="common">Speckled blister lichen</name>
    <name type="synonym">Trypethelium virens</name>
    <dbReference type="NCBI Taxonomy" id="1048519"/>
    <lineage>
        <taxon>Eukaryota</taxon>
        <taxon>Fungi</taxon>
        <taxon>Dikarya</taxon>
        <taxon>Ascomycota</taxon>
        <taxon>Pezizomycotina</taxon>
        <taxon>Dothideomycetes</taxon>
        <taxon>Dothideomycetes incertae sedis</taxon>
        <taxon>Trypetheliales</taxon>
        <taxon>Trypetheliaceae</taxon>
        <taxon>Viridothelium</taxon>
    </lineage>
</organism>
<feature type="compositionally biased region" description="Polar residues" evidence="4">
    <location>
        <begin position="1283"/>
        <end position="1294"/>
    </location>
</feature>
<feature type="region of interest" description="Disordered" evidence="4">
    <location>
        <begin position="1"/>
        <end position="78"/>
    </location>
</feature>
<feature type="compositionally biased region" description="Basic and acidic residues" evidence="4">
    <location>
        <begin position="1011"/>
        <end position="1023"/>
    </location>
</feature>
<dbReference type="InterPro" id="IPR003108">
    <property type="entry name" value="GAR_dom"/>
</dbReference>
<dbReference type="Proteomes" id="UP000800092">
    <property type="component" value="Unassembled WGS sequence"/>
</dbReference>
<feature type="compositionally biased region" description="Basic and acidic residues" evidence="4">
    <location>
        <begin position="879"/>
        <end position="892"/>
    </location>
</feature>
<sequence length="1401" mass="153125">MAEPHKTSISHFPGSEISSSDQQWPQRSHRMHIRQPSQELDSLLQDLSPTKTLDVFSSNSDVGAESSGSRDDSWASRGLQTVSNTERAFGVRVAQTMKQLRAWCWELEDWKWPGTFQSPPVEQLATGRLRLSSVAEVPKAEATATHDNSLEEVEFIDPESTNDTNMSQDDINCGSLPAHQVRIYEKRVGEIQEQLEEMDVEELKNRVLDVHTPSRSRHPSMSGLEQALALSSAEFRHLDDYTALVTATILQALPYLSRLTRLLCTWSIRLTVLQTSVSFLSGLADAQSALHVASSLLDLDSGSDCPKPISVRDSFNREVFNTIKDDLQEKVTMLAQQMDRMLDDLEGREDTVPDRWIEDFERLEASYTSWVVQAGECVLELESRASPAAKDTQGSHPLPTTHIHESSEPDQIHSRSGEGEKTDESNHNEKHDTLTESFRISVEKANGCSMEGIPATSNDYILGAALTSHPPSDLPGANRSATDAPALPYVAEASPKPYSYHSNSLERLPSDPVVSDSEGPTTLPDRHRRKSLSAKLNALMGREEKPPTMRPTNTPVRPFERANSGFGRLFNKQRENSDSAESSASESRQQSPSATAKPNLKRLSLRNKRDVPKLNSADSSGKDLDEMKANTEASEQDTEDVRESPYSSAVSARSPHSVLRKDLSDIQEAADAFLVGQQTPLMGQQEDFVARPFSEPEASPLVQENNPIHFRKTFNDELEETFEPDVPVATDEFYNMFVDSLPTSPAEERKPGLWAGLGAERPKLNSRSLTVTDDNFGKTQRRSMHHGPPPSLTKRHTVQGLPMYEGEKSRAAQSSLVEGEQPQPAISVPQKMPQASQSEATENIENDVDNGPQSKMTESLSAQPSEAPNPGIVPNLEMEEGRAVEGKTDKSLKRPVFKRASMTSIEHFPRSELRSVEIRRTNSQRSTGSRSLPQTPVNPAPDSLHQVLHHDSPSGLRVPTNTSQSTSTERDSSRVRHISELVKSSLSSPPTAASPHQMTSEASSPQQRSRKLSDPARDAEESPSKPPLKHPPKQAKLHRTFGEDQLERQISSILTTIPAHIRLSSTPSEPRTEPKSRLGTKRLSSNLGPLTPAKTRPPADTGSSTPTTPSTESPHQPTLTLVPARSSAPPGSRQLRGGTPSSHTDSPPASSESGVKLYHLMQPGRTDPIKLFVRLVGEDGARVMVRVGGGWADLGDWLREFALHHGRRTVSGSGLLTMSQVGSSGSGSGGKARGGMGRPGSAMEIRRERVGSSASATSRPGSSGEASVSSLKTRPEPMAESGLVNSVEASSPETPSLAPVRPDAMEGDEVVRIREKTPTSTGSARVRILEDEEHDRVSLSGPTAKREMSAEKQKWVQDMLGQARKVSSERVERVGGTRRVLFRGASSASNGTGVKEMGRGE</sequence>
<feature type="compositionally biased region" description="Low complexity" evidence="4">
    <location>
        <begin position="1251"/>
        <end position="1264"/>
    </location>
</feature>